<dbReference type="InterPro" id="IPR002579">
    <property type="entry name" value="Met_Sox_Rdtase_MsrB_dom"/>
</dbReference>
<dbReference type="AlphaFoldDB" id="A0A3B0BZW9"/>
<reference evidence="5 6" key="1">
    <citation type="submission" date="2018-10" db="EMBL/GenBank/DDBJ databases">
        <title>Ulvibacterium marinum gen. nov., sp. nov., a novel marine bacterium of the family Flavobacteriaceae, isolated from a culture of the green alga Ulva prolifera.</title>
        <authorList>
            <person name="Zhang Z."/>
        </authorList>
    </citation>
    <scope>NUCLEOTIDE SEQUENCE [LARGE SCALE GENOMIC DNA]</scope>
    <source>
        <strain evidence="5 6">CCMM003</strain>
    </source>
</reference>
<dbReference type="NCBIfam" id="TIGR00357">
    <property type="entry name" value="peptide-methionine (R)-S-oxide reductase MsrB"/>
    <property type="match status" value="1"/>
</dbReference>
<protein>
    <recommendedName>
        <fullName evidence="1">peptide-methionine (R)-S-oxide reductase</fullName>
        <ecNumber evidence="1">1.8.4.12</ecNumber>
    </recommendedName>
</protein>
<evidence type="ECO:0000313" key="5">
    <source>
        <dbReference type="EMBL" id="RKN78041.1"/>
    </source>
</evidence>
<dbReference type="OrthoDB" id="4174719at2"/>
<evidence type="ECO:0000259" key="4">
    <source>
        <dbReference type="PROSITE" id="PS51790"/>
    </source>
</evidence>
<dbReference type="GO" id="GO:0030091">
    <property type="term" value="P:protein repair"/>
    <property type="evidence" value="ECO:0007669"/>
    <property type="project" value="InterPro"/>
</dbReference>
<comment type="caution">
    <text evidence="5">The sequence shown here is derived from an EMBL/GenBank/DDBJ whole genome shotgun (WGS) entry which is preliminary data.</text>
</comment>
<evidence type="ECO:0000313" key="6">
    <source>
        <dbReference type="Proteomes" id="UP000276603"/>
    </source>
</evidence>
<evidence type="ECO:0000256" key="1">
    <source>
        <dbReference type="ARBA" id="ARBA00012499"/>
    </source>
</evidence>
<dbReference type="Pfam" id="PF01641">
    <property type="entry name" value="SelR"/>
    <property type="match status" value="1"/>
</dbReference>
<dbReference type="GO" id="GO:0033743">
    <property type="term" value="F:peptide-methionine (R)-S-oxide reductase activity"/>
    <property type="evidence" value="ECO:0007669"/>
    <property type="project" value="UniProtKB-EC"/>
</dbReference>
<dbReference type="Proteomes" id="UP000276603">
    <property type="component" value="Unassembled WGS sequence"/>
</dbReference>
<dbReference type="PROSITE" id="PS51257">
    <property type="entry name" value="PROKAR_LIPOPROTEIN"/>
    <property type="match status" value="1"/>
</dbReference>
<accession>A0A3B0BZW9</accession>
<dbReference type="RefSeq" id="WP_120713938.1">
    <property type="nucleotide sequence ID" value="NZ_RBCJ01000005.1"/>
</dbReference>
<gene>
    <name evidence="5" type="primary">msrB</name>
    <name evidence="5" type="ORF">D7Z94_22800</name>
</gene>
<dbReference type="PANTHER" id="PTHR10173">
    <property type="entry name" value="METHIONINE SULFOXIDE REDUCTASE"/>
    <property type="match status" value="1"/>
</dbReference>
<dbReference type="Gene3D" id="2.170.150.20">
    <property type="entry name" value="Peptide methionine sulfoxide reductase"/>
    <property type="match status" value="1"/>
</dbReference>
<keyword evidence="6" id="KW-1185">Reference proteome</keyword>
<organism evidence="5 6">
    <name type="scientific">Ulvibacterium marinum</name>
    <dbReference type="NCBI Taxonomy" id="2419782"/>
    <lineage>
        <taxon>Bacteria</taxon>
        <taxon>Pseudomonadati</taxon>
        <taxon>Bacteroidota</taxon>
        <taxon>Flavobacteriia</taxon>
        <taxon>Flavobacteriales</taxon>
        <taxon>Flavobacteriaceae</taxon>
        <taxon>Ulvibacterium</taxon>
    </lineage>
</organism>
<proteinExistence type="predicted"/>
<dbReference type="PROSITE" id="PS51790">
    <property type="entry name" value="MSRB"/>
    <property type="match status" value="1"/>
</dbReference>
<name>A0A3B0BZW9_9FLAO</name>
<dbReference type="InterPro" id="IPR011057">
    <property type="entry name" value="Mss4-like_sf"/>
</dbReference>
<sequence length="167" mass="18734">MNSKTLLIAFILLITGCKGNSQEKEIASNPDKKEEKTFPVSKTEEEWRKELNDMEFYVLRKAATENAFSSELLDNKEEGTYVCAGCGTPLFESKFKFDSGTGWPSFDREIEGNVAYDVDYKIGYKRTEEHCATCGGHLGHVFDDGPRNTTGKRHCINGVALDFVAKE</sequence>
<dbReference type="GO" id="GO:0005737">
    <property type="term" value="C:cytoplasm"/>
    <property type="evidence" value="ECO:0007669"/>
    <property type="project" value="TreeGrafter"/>
</dbReference>
<comment type="catalytic activity">
    <reaction evidence="3">
        <text>L-methionyl-[protein] + [thioredoxin]-disulfide + H2O = L-methionyl-(R)-S-oxide-[protein] + [thioredoxin]-dithiol</text>
        <dbReference type="Rhea" id="RHEA:24164"/>
        <dbReference type="Rhea" id="RHEA-COMP:10698"/>
        <dbReference type="Rhea" id="RHEA-COMP:10700"/>
        <dbReference type="Rhea" id="RHEA-COMP:12313"/>
        <dbReference type="Rhea" id="RHEA-COMP:12314"/>
        <dbReference type="ChEBI" id="CHEBI:15377"/>
        <dbReference type="ChEBI" id="CHEBI:16044"/>
        <dbReference type="ChEBI" id="CHEBI:29950"/>
        <dbReference type="ChEBI" id="CHEBI:45764"/>
        <dbReference type="ChEBI" id="CHEBI:50058"/>
        <dbReference type="EC" id="1.8.4.12"/>
    </reaction>
</comment>
<keyword evidence="2 5" id="KW-0560">Oxidoreductase</keyword>
<dbReference type="EMBL" id="RBCJ01000005">
    <property type="protein sequence ID" value="RKN78041.1"/>
    <property type="molecule type" value="Genomic_DNA"/>
</dbReference>
<dbReference type="EC" id="1.8.4.12" evidence="1"/>
<dbReference type="SUPFAM" id="SSF51316">
    <property type="entry name" value="Mss4-like"/>
    <property type="match status" value="1"/>
</dbReference>
<feature type="domain" description="MsrB" evidence="4">
    <location>
        <begin position="44"/>
        <end position="166"/>
    </location>
</feature>
<dbReference type="GO" id="GO:0006979">
    <property type="term" value="P:response to oxidative stress"/>
    <property type="evidence" value="ECO:0007669"/>
    <property type="project" value="InterPro"/>
</dbReference>
<dbReference type="InterPro" id="IPR028427">
    <property type="entry name" value="Met_Sox_Rdtase_MsrB"/>
</dbReference>
<evidence type="ECO:0000256" key="3">
    <source>
        <dbReference type="ARBA" id="ARBA00048488"/>
    </source>
</evidence>
<evidence type="ECO:0000256" key="2">
    <source>
        <dbReference type="ARBA" id="ARBA00023002"/>
    </source>
</evidence>
<dbReference type="PANTHER" id="PTHR10173:SF57">
    <property type="entry name" value="PEPTIDE-METHIONINE (R)-S-OXIDE REDUCTASE"/>
    <property type="match status" value="1"/>
</dbReference>